<evidence type="ECO:0000313" key="2">
    <source>
        <dbReference type="EMBL" id="GMA26980.1"/>
    </source>
</evidence>
<comment type="caution">
    <text evidence="2">The sequence shown here is derived from an EMBL/GenBank/DDBJ whole genome shotgun (WGS) entry which is preliminary data.</text>
</comment>
<organism evidence="2 3">
    <name type="scientific">Arenivirga flava</name>
    <dbReference type="NCBI Taxonomy" id="1930060"/>
    <lineage>
        <taxon>Bacteria</taxon>
        <taxon>Bacillati</taxon>
        <taxon>Actinomycetota</taxon>
        <taxon>Actinomycetes</taxon>
        <taxon>Micrococcales</taxon>
        <taxon>Microbacteriaceae</taxon>
        <taxon>Arenivirga</taxon>
    </lineage>
</organism>
<reference evidence="2 3" key="1">
    <citation type="journal article" date="2014" name="Int. J. Syst. Evol. Microbiol.">
        <title>Complete genome sequence of Corynebacterium casei LMG S-19264T (=DSM 44701T), isolated from a smear-ripened cheese.</title>
        <authorList>
            <consortium name="US DOE Joint Genome Institute (JGI-PGF)"/>
            <person name="Walter F."/>
            <person name="Albersmeier A."/>
            <person name="Kalinowski J."/>
            <person name="Ruckert C."/>
        </authorList>
    </citation>
    <scope>NUCLEOTIDE SEQUENCE [LARGE SCALE GENOMIC DNA]</scope>
    <source>
        <strain evidence="2 3">NBRC 112289</strain>
    </source>
</reference>
<name>A0AA37UAT6_9MICO</name>
<dbReference type="Proteomes" id="UP001157160">
    <property type="component" value="Unassembled WGS sequence"/>
</dbReference>
<feature type="region of interest" description="Disordered" evidence="1">
    <location>
        <begin position="78"/>
        <end position="111"/>
    </location>
</feature>
<protein>
    <submittedName>
        <fullName evidence="2">Uncharacterized protein</fullName>
    </submittedName>
</protein>
<evidence type="ECO:0000313" key="3">
    <source>
        <dbReference type="Proteomes" id="UP001157160"/>
    </source>
</evidence>
<gene>
    <name evidence="2" type="ORF">GCM10025874_02330</name>
</gene>
<keyword evidence="3" id="KW-1185">Reference proteome</keyword>
<sequence>MQIVIRRLPLAHERSTARLSAPSPVSGSRVIVQFTGDLHEAGSAFKAGSIAHGPHEDLSPAAAVFPSALAPPCRAAIIAAPEPPGGTQSDRPDTQPRQPRLAGGTTVRNTA</sequence>
<dbReference type="EMBL" id="BSUL01000001">
    <property type="protein sequence ID" value="GMA26980.1"/>
    <property type="molecule type" value="Genomic_DNA"/>
</dbReference>
<dbReference type="AlphaFoldDB" id="A0AA37UAT6"/>
<evidence type="ECO:0000256" key="1">
    <source>
        <dbReference type="SAM" id="MobiDB-lite"/>
    </source>
</evidence>
<accession>A0AA37UAT6</accession>
<proteinExistence type="predicted"/>